<gene>
    <name evidence="1" type="ORF">UFOVP1304_26</name>
</gene>
<protein>
    <submittedName>
        <fullName evidence="1">Uncharacterized protein</fullName>
    </submittedName>
</protein>
<proteinExistence type="predicted"/>
<reference evidence="1" key="1">
    <citation type="submission" date="2020-05" db="EMBL/GenBank/DDBJ databases">
        <authorList>
            <person name="Chiriac C."/>
            <person name="Salcher M."/>
            <person name="Ghai R."/>
            <person name="Kavagutti S V."/>
        </authorList>
    </citation>
    <scope>NUCLEOTIDE SEQUENCE</scope>
</reference>
<accession>A0A6J5RM91</accession>
<name>A0A6J5RM91_9CAUD</name>
<organism evidence="1">
    <name type="scientific">uncultured Caudovirales phage</name>
    <dbReference type="NCBI Taxonomy" id="2100421"/>
    <lineage>
        <taxon>Viruses</taxon>
        <taxon>Duplodnaviria</taxon>
        <taxon>Heunggongvirae</taxon>
        <taxon>Uroviricota</taxon>
        <taxon>Caudoviricetes</taxon>
        <taxon>Peduoviridae</taxon>
        <taxon>Maltschvirus</taxon>
        <taxon>Maltschvirus maltsch</taxon>
    </lineage>
</organism>
<sequence length="125" mass="13530">MRYAAYVETGQIIQWGIGEPPMGATYIEHNHEGSLADYYVTNGELAIKPQMDLAVTDGTPADGVSEAVISGLPVGTAVTLFISGAPSHYVIDDGQLEVSVYDAQVVPVTLWHPIYRHDLVELVFV</sequence>
<dbReference type="EMBL" id="LR797253">
    <property type="protein sequence ID" value="CAB4197152.1"/>
    <property type="molecule type" value="Genomic_DNA"/>
</dbReference>
<evidence type="ECO:0000313" key="1">
    <source>
        <dbReference type="EMBL" id="CAB4197152.1"/>
    </source>
</evidence>